<keyword evidence="14" id="KW-0479">Metal-binding</keyword>
<dbReference type="SUPFAM" id="SSF64484">
    <property type="entry name" value="beta and beta-prime subunits of DNA dependent RNA-polymerase"/>
    <property type="match status" value="1"/>
</dbReference>
<evidence type="ECO:0000256" key="17">
    <source>
        <dbReference type="ARBA" id="ARBA00022833"/>
    </source>
</evidence>
<dbReference type="OrthoDB" id="270392at2759"/>
<dbReference type="EC" id="2.7.7.6" evidence="25"/>
<dbReference type="EMBL" id="GDIQ01099270">
    <property type="protein sequence ID" value="JAL52456.1"/>
    <property type="molecule type" value="Transcribed_RNA"/>
</dbReference>
<feature type="compositionally biased region" description="Low complexity" evidence="26">
    <location>
        <begin position="1569"/>
        <end position="1879"/>
    </location>
</feature>
<keyword evidence="18" id="KW-0460">Magnesium</keyword>
<evidence type="ECO:0000256" key="2">
    <source>
        <dbReference type="ARBA" id="ARBA00004123"/>
    </source>
</evidence>
<evidence type="ECO:0000256" key="10">
    <source>
        <dbReference type="ARBA" id="ARBA00022499"/>
    </source>
</evidence>
<keyword evidence="10" id="KW-1017">Isopeptide bond</keyword>
<dbReference type="PANTHER" id="PTHR19376:SF37">
    <property type="entry name" value="DNA-DIRECTED RNA POLYMERASE II SUBUNIT RPB1"/>
    <property type="match status" value="1"/>
</dbReference>
<dbReference type="GO" id="GO:0005665">
    <property type="term" value="C:RNA polymerase II, core complex"/>
    <property type="evidence" value="ECO:0007669"/>
    <property type="project" value="TreeGrafter"/>
</dbReference>
<evidence type="ECO:0000256" key="18">
    <source>
        <dbReference type="ARBA" id="ARBA00022842"/>
    </source>
</evidence>
<evidence type="ECO:0000256" key="9">
    <source>
        <dbReference type="ARBA" id="ARBA00022490"/>
    </source>
</evidence>
<comment type="catalytic activity">
    <reaction evidence="24 25">
        <text>RNA(n) + a ribonucleoside 5'-triphosphate = RNA(n+1) + diphosphate</text>
        <dbReference type="Rhea" id="RHEA:21248"/>
        <dbReference type="Rhea" id="RHEA-COMP:14527"/>
        <dbReference type="Rhea" id="RHEA-COMP:17342"/>
        <dbReference type="ChEBI" id="CHEBI:33019"/>
        <dbReference type="ChEBI" id="CHEBI:61557"/>
        <dbReference type="ChEBI" id="CHEBI:140395"/>
        <dbReference type="EC" id="2.7.7.6"/>
    </reaction>
</comment>
<evidence type="ECO:0000256" key="11">
    <source>
        <dbReference type="ARBA" id="ARBA00022553"/>
    </source>
</evidence>
<keyword evidence="6" id="KW-0158">Chromosome</keyword>
<comment type="similarity">
    <text evidence="5 25">Belongs to the RNA polymerase beta' chain family.</text>
</comment>
<dbReference type="EMBL" id="GDIQ01047843">
    <property type="protein sequence ID" value="JAN46894.1"/>
    <property type="molecule type" value="Transcribed_RNA"/>
</dbReference>
<evidence type="ECO:0000313" key="30">
    <source>
        <dbReference type="Proteomes" id="UP001234178"/>
    </source>
</evidence>
<dbReference type="Gene3D" id="2.40.40.20">
    <property type="match status" value="1"/>
</dbReference>
<dbReference type="EMBL" id="JAOYFB010000038">
    <property type="protein sequence ID" value="KAK4027081.1"/>
    <property type="molecule type" value="Genomic_DNA"/>
</dbReference>
<dbReference type="Gene3D" id="3.30.1360.140">
    <property type="match status" value="1"/>
</dbReference>
<dbReference type="GO" id="GO:0016787">
    <property type="term" value="F:hydrolase activity"/>
    <property type="evidence" value="ECO:0007669"/>
    <property type="project" value="UniProtKB-KW"/>
</dbReference>
<dbReference type="EMBL" id="GDIQ01050691">
    <property type="protein sequence ID" value="JAN44046.1"/>
    <property type="molecule type" value="Transcribed_RNA"/>
</dbReference>
<dbReference type="EMBL" id="GDIQ01046145">
    <property type="protein sequence ID" value="JAN48592.1"/>
    <property type="molecule type" value="Transcribed_RNA"/>
</dbReference>
<dbReference type="Pfam" id="PF04983">
    <property type="entry name" value="RNA_pol_Rpb1_3"/>
    <property type="match status" value="1"/>
</dbReference>
<evidence type="ECO:0000256" key="7">
    <source>
        <dbReference type="ARBA" id="ARBA00022478"/>
    </source>
</evidence>
<dbReference type="GO" id="GO:0003899">
    <property type="term" value="F:DNA-directed RNA polymerase activity"/>
    <property type="evidence" value="ECO:0007669"/>
    <property type="project" value="UniProtKB-EC"/>
</dbReference>
<dbReference type="InterPro" id="IPR007080">
    <property type="entry name" value="RNA_pol_Rpb1_1"/>
</dbReference>
<keyword evidence="19" id="KW-0832">Ubl conjugation</keyword>
<evidence type="ECO:0000256" key="12">
    <source>
        <dbReference type="ARBA" id="ARBA00022679"/>
    </source>
</evidence>
<dbReference type="Pfam" id="PF05000">
    <property type="entry name" value="RNA_pol_Rpb1_4"/>
    <property type="match status" value="1"/>
</dbReference>
<dbReference type="InterPro" id="IPR007081">
    <property type="entry name" value="RNA_pol_Rpb1_5"/>
</dbReference>
<dbReference type="InterPro" id="IPR000684">
    <property type="entry name" value="RNA_pol_II_repeat_euk"/>
</dbReference>
<dbReference type="InterPro" id="IPR045867">
    <property type="entry name" value="DNA-dir_RpoC_beta_prime"/>
</dbReference>
<evidence type="ECO:0000256" key="14">
    <source>
        <dbReference type="ARBA" id="ARBA00022723"/>
    </source>
</evidence>
<dbReference type="FunFam" id="1.10.274.100:FF:000001">
    <property type="entry name" value="DNA-directed RNA polymerase subunit"/>
    <property type="match status" value="1"/>
</dbReference>
<dbReference type="InterPro" id="IPR042102">
    <property type="entry name" value="RNA_pol_Rpb1_3_sf"/>
</dbReference>
<dbReference type="PANTHER" id="PTHR19376">
    <property type="entry name" value="DNA-DIRECTED RNA POLYMERASE"/>
    <property type="match status" value="1"/>
</dbReference>
<dbReference type="Proteomes" id="UP001234178">
    <property type="component" value="Unassembled WGS sequence"/>
</dbReference>
<dbReference type="InterPro" id="IPR007066">
    <property type="entry name" value="RNA_pol_Rpb1_3"/>
</dbReference>
<dbReference type="CDD" id="cd02584">
    <property type="entry name" value="RNAP_II_Rpb1_C"/>
    <property type="match status" value="1"/>
</dbReference>
<evidence type="ECO:0000256" key="20">
    <source>
        <dbReference type="ARBA" id="ARBA00022990"/>
    </source>
</evidence>
<evidence type="ECO:0000313" key="28">
    <source>
        <dbReference type="EMBL" id="JAL52455.1"/>
    </source>
</evidence>
<dbReference type="InterPro" id="IPR038593">
    <property type="entry name" value="RNA_pol_Rpb1_7_sf"/>
</dbReference>
<keyword evidence="15" id="KW-0677">Repeat</keyword>
<comment type="function">
    <text evidence="25">DNA-dependent RNA polymerase catalyzes the transcription of DNA into RNA using the four ribonucleoside triphosphates as substrates.</text>
</comment>
<keyword evidence="8" id="KW-0488">Methylation</keyword>
<dbReference type="EMBL" id="GDIQ01032449">
    <property type="protein sequence ID" value="JAN62288.1"/>
    <property type="molecule type" value="Transcribed_RNA"/>
</dbReference>
<proteinExistence type="inferred from homology"/>
<evidence type="ECO:0000256" key="25">
    <source>
        <dbReference type="RuleBase" id="RU004279"/>
    </source>
</evidence>
<dbReference type="NCBIfam" id="NF006336">
    <property type="entry name" value="PRK08566.1"/>
    <property type="match status" value="1"/>
</dbReference>
<keyword evidence="13 25" id="KW-0548">Nucleotidyltransferase</keyword>
<dbReference type="Pfam" id="PF00623">
    <property type="entry name" value="RNA_pol_Rpb1_2"/>
    <property type="match status" value="1"/>
</dbReference>
<evidence type="ECO:0000256" key="22">
    <source>
        <dbReference type="ARBA" id="ARBA00023163"/>
    </source>
</evidence>
<evidence type="ECO:0000256" key="3">
    <source>
        <dbReference type="ARBA" id="ARBA00004286"/>
    </source>
</evidence>
<evidence type="ECO:0000256" key="1">
    <source>
        <dbReference type="ARBA" id="ARBA00001946"/>
    </source>
</evidence>
<dbReference type="Gene3D" id="3.30.1490.180">
    <property type="entry name" value="RNA polymerase ii"/>
    <property type="match status" value="1"/>
</dbReference>
<evidence type="ECO:0000256" key="23">
    <source>
        <dbReference type="ARBA" id="ARBA00023242"/>
    </source>
</evidence>
<dbReference type="FunFam" id="3.30.1360.140:FF:000001">
    <property type="entry name" value="DNA-directed RNA polymerase subunit"/>
    <property type="match status" value="1"/>
</dbReference>
<evidence type="ECO:0000256" key="6">
    <source>
        <dbReference type="ARBA" id="ARBA00022454"/>
    </source>
</evidence>
<evidence type="ECO:0000256" key="26">
    <source>
        <dbReference type="SAM" id="MobiDB-lite"/>
    </source>
</evidence>
<evidence type="ECO:0000256" key="21">
    <source>
        <dbReference type="ARBA" id="ARBA00023125"/>
    </source>
</evidence>
<keyword evidence="22 25" id="KW-0804">Transcription</keyword>
<dbReference type="Gene3D" id="1.10.274.100">
    <property type="entry name" value="RNA polymerase Rpb1, domain 3"/>
    <property type="match status" value="1"/>
</dbReference>
<evidence type="ECO:0000256" key="5">
    <source>
        <dbReference type="ARBA" id="ARBA00006460"/>
    </source>
</evidence>
<evidence type="ECO:0000256" key="24">
    <source>
        <dbReference type="ARBA" id="ARBA00048552"/>
    </source>
</evidence>
<dbReference type="GO" id="GO:0046872">
    <property type="term" value="F:metal ion binding"/>
    <property type="evidence" value="ECO:0007669"/>
    <property type="project" value="UniProtKB-KW"/>
</dbReference>
<dbReference type="InterPro" id="IPR044893">
    <property type="entry name" value="RNA_pol_Rpb1_clamp_domain"/>
</dbReference>
<dbReference type="InterPro" id="IPR006592">
    <property type="entry name" value="RNA_pol_N"/>
</dbReference>
<dbReference type="InterPro" id="IPR000722">
    <property type="entry name" value="RNA_pol_asu"/>
</dbReference>
<accession>A0A0P5FJC6</accession>
<sequence>MGTLGSDSKAPIRLVKRVQFGILSPDEIRRMSVTEGGIKYPEIYEGGKPKLGGLMDPRQGVIDRSARCQTCAGNMNECPGHFGHIDLAKPVYHIGFIQKTMKILRCVCFYCSKLLVSPNNPKIKEVLVKSKGQPRKRMAHVYDLCKGKNICEGGDEIDIGKDEDISKEASKKVSHGGCGRYQPTIRRQGLEMTGEWKHVNEDSQEKKIVLTAERVWEIFKHISDEECAILGMDPKYARPDWMIVTCLPVPPLAVRPAVVMHGSARNQDDLTHKLADIVKANNELQRNEQSGAAAHIIAENIKMLQFHVATMVDNDSPGLPRAQQKSGRPIKSVKARLKGKEGRIRGNLMGKRVDFSARTVITPDPNLRIDQVGVPRSIAQNMTFPEIVTPFNIEKMQELVQRGNSQYPGAKYIIRENGDRIDLRFHPKSSDLHLQCGYKVERHIRDGDLVVFNRQPTLHKMSMMGHRVKVLPWSTFRMNLSCTSPYNADFDGDEMNLHVPQSMETRAEVENIHVTPRQIITPQANKPVMGIVQDTLCAVRKMTKRDVFLEKEQMMNLLMFLPTWDGKMPQPAILKPRPMWTGKQLFTLIIPGNVNMIRTHSTHPDDEDEGPYKWISPGDTKVMVENGELVMGILCKKTLGASAASLLHIIFMELGHEVCGRFYGNIQTVINNWLLYEGHSIGIGDTIADPQTYLDIQATIKKAKEDVIEVIQKSHNDELEPTPGNTLRQTFENQVNRILNDARDKTGGSAKKSLTEYNNLKSMVVAGSKGSNINISQVIACVGQQNVEGKRIPFGFRKRTLPHFIKDDYGPESRGFVENSYLAGLTPSEFYFHAMGGREGLIDTAVKTAETGYIQRRLIKAMESVMVHYDGTVRNSVGQLIQLRYGEDGLSAESVEFQTMPTVKLSNKAFEKKFKFDPSNERYLRRIFNEDITRELSSSAEVITEIEHEWEQLDKDREALRQIFPTGENKVVLPCNLQRMIWNVQKIFHINKRAPTDLSPLRVIQGVRDLLSRCVVVVGEDKLSVQANQNATLLFQCLIRSTLCSKRLAEEYRLSSEAFEWLIGEIETRFQQAQAQPGEMVGALAAQSLGEPATQMTLNTFHFAGVSSKNVTLGVPRLKEIINISKNPKAPSLTVFLTGAAARDAEKAKNVLCRLEHTTLRKVTANTAIYYDPDPQNTVISEDQEFVNVYYEMPDFDPTRISPWLLRIELDRKRMTDKRLTMEQIAEKVNAGFGDDLNCIFNDDNAEKLVLRIRIMNSDDSKFSEEEEQVDKMEDDMFLRCIEANMLSDMTLQGIESIGKVYMHLPQTDQKKRIVVTEAGEFKAIAEWLLETDGTQLMRVLSERDVDPVRTYSNDICEIFAVLGIEAVRKSVEKEMNTVLQFYGLYVNYRHLALLCDVMTAKGHLMAITRHGINRQDTGALMRCSFEETVDVLLEAAGHAEVDPLRGVSENIILGQLPRMGTGCFDLLLDAEKCKQGIEIPLSIGAGMGTGMFFGSAATPMAGMSPQMTPWNQVATPAYGSVWSPGLGSGMTPGGPAFSPSVASDASGLSPGYSPAWSPQPGSPGSPGPGMSPYIPSPGMSPSYSPSSPAYAPTSPSMTPSSPSYSPTSPSYSPTSPNYSPTSPGYSPTSPSYSPTSPSYSPTSPSYSPTSPTYSPTSPSYSPTSPSYSPTSPSYSPTSPTYSPSSPSYSPSSPSYSPTSPSYSPTSPSYSPTSPSYSPSSPSYTPASPSYSPTSPSYSPSSPQYSPRSPAYSPSSPKYSPTSPSYSPGSPQYTPASPKYSPTSPTYSPTSPAYSPSSPKYSPTSPRYSPASPKYSPTSPSYSPASPAYSPSSPNYSPTSPSYSPASPKYSPTSPTYSPAPTGYSPTSPSYSPTSPTYESDSEREKEDRRKRSRR</sequence>
<dbReference type="EMBL" id="GDIQ01099271">
    <property type="protein sequence ID" value="JAL52455.1"/>
    <property type="molecule type" value="Transcribed_RNA"/>
</dbReference>
<dbReference type="GO" id="GO:0005737">
    <property type="term" value="C:cytoplasm"/>
    <property type="evidence" value="ECO:0007669"/>
    <property type="project" value="UniProtKB-SubCell"/>
</dbReference>
<dbReference type="Gene3D" id="6.20.50.80">
    <property type="match status" value="1"/>
</dbReference>
<protein>
    <recommendedName>
        <fullName evidence="25">DNA-directed RNA polymerase subunit</fullName>
        <ecNumber evidence="25">2.7.7.6</ecNumber>
    </recommendedName>
</protein>
<dbReference type="PROSITE" id="PS00115">
    <property type="entry name" value="RNA_POL_II_REPEAT"/>
    <property type="match status" value="12"/>
</dbReference>
<dbReference type="FunFam" id="1.10.132.30:FF:000001">
    <property type="entry name" value="DNA-directed RNA polymerase subunit"/>
    <property type="match status" value="1"/>
</dbReference>
<evidence type="ECO:0000259" key="27">
    <source>
        <dbReference type="SMART" id="SM00663"/>
    </source>
</evidence>
<keyword evidence="9" id="KW-0963">Cytoplasm</keyword>
<evidence type="ECO:0000256" key="8">
    <source>
        <dbReference type="ARBA" id="ARBA00022481"/>
    </source>
</evidence>
<evidence type="ECO:0000256" key="15">
    <source>
        <dbReference type="ARBA" id="ARBA00022737"/>
    </source>
</evidence>
<dbReference type="FunFam" id="2.40.40.20:FF:000019">
    <property type="entry name" value="DNA-directed RNA polymerase II subunit RPB1"/>
    <property type="match status" value="1"/>
</dbReference>
<dbReference type="Pfam" id="PF04997">
    <property type="entry name" value="RNA_pol_Rpb1_1"/>
    <property type="match status" value="1"/>
</dbReference>
<dbReference type="CDD" id="cd02733">
    <property type="entry name" value="RNAP_II_RPB1_N"/>
    <property type="match status" value="1"/>
</dbReference>
<dbReference type="FunFam" id="3.30.1490.180:FF:000001">
    <property type="entry name" value="DNA-directed RNA polymerase subunit"/>
    <property type="match status" value="1"/>
</dbReference>
<dbReference type="SMART" id="SM00663">
    <property type="entry name" value="RPOLA_N"/>
    <property type="match status" value="1"/>
</dbReference>
<dbReference type="GO" id="GO:0006366">
    <property type="term" value="P:transcription by RNA polymerase II"/>
    <property type="evidence" value="ECO:0007669"/>
    <property type="project" value="InterPro"/>
</dbReference>
<dbReference type="EMBL" id="GDIQ01049294">
    <property type="protein sequence ID" value="JAN45443.1"/>
    <property type="molecule type" value="Transcribed_RNA"/>
</dbReference>
<keyword evidence="20" id="KW-0007">Acetylation</keyword>
<comment type="cofactor">
    <cofactor evidence="1">
        <name>Mg(2+)</name>
        <dbReference type="ChEBI" id="CHEBI:18420"/>
    </cofactor>
</comment>
<dbReference type="EMBL" id="GDIQ01099272">
    <property type="protein sequence ID" value="JAL52454.1"/>
    <property type="molecule type" value="Transcribed_RNA"/>
</dbReference>
<dbReference type="InterPro" id="IPR007083">
    <property type="entry name" value="RNA_pol_Rpb1_4"/>
</dbReference>
<comment type="subcellular location">
    <subcellularLocation>
        <location evidence="3">Chromosome</location>
    </subcellularLocation>
    <subcellularLocation>
        <location evidence="4">Cytoplasm</location>
    </subcellularLocation>
    <subcellularLocation>
        <location evidence="2">Nucleus</location>
    </subcellularLocation>
</comment>
<dbReference type="FunFam" id="1.10.150.390:FF:000001">
    <property type="entry name" value="DNA-directed RNA polymerase subunit"/>
    <property type="match status" value="1"/>
</dbReference>
<dbReference type="Gene3D" id="4.10.860.120">
    <property type="entry name" value="RNA polymerase II, clamp domain"/>
    <property type="match status" value="2"/>
</dbReference>
<dbReference type="InterPro" id="IPR007075">
    <property type="entry name" value="RNA_pol_Rpb1_6"/>
</dbReference>
<keyword evidence="30" id="KW-1185">Reference proteome</keyword>
<dbReference type="Pfam" id="PF04992">
    <property type="entry name" value="RNA_pol_Rpb1_6"/>
    <property type="match status" value="1"/>
</dbReference>
<dbReference type="GO" id="GO:0005694">
    <property type="term" value="C:chromosome"/>
    <property type="evidence" value="ECO:0007669"/>
    <property type="project" value="UniProtKB-SubCell"/>
</dbReference>
<reference evidence="28" key="1">
    <citation type="submission" date="2015-10" db="EMBL/GenBank/DDBJ databases">
        <title>EvidentialGene: Evidence-directed Construction of Complete mRNA Transcriptomes without Genomes.</title>
        <authorList>
            <person name="Gilbert D.G."/>
        </authorList>
    </citation>
    <scope>NUCLEOTIDE SEQUENCE</scope>
</reference>
<dbReference type="EMBL" id="GDIQ01046146">
    <property type="protein sequence ID" value="JAN48591.1"/>
    <property type="molecule type" value="Transcribed_RNA"/>
</dbReference>
<dbReference type="CTD" id="136038575"/>
<keyword evidence="21" id="KW-0238">DNA-binding</keyword>
<keyword evidence="16" id="KW-0378">Hydrolase</keyword>
<dbReference type="EMBL" id="GDIQ01052198">
    <property type="protein sequence ID" value="JAN42539.1"/>
    <property type="molecule type" value="Transcribed_RNA"/>
</dbReference>
<name>A0A0P5FJC6_9CRUS</name>
<dbReference type="PRINTS" id="PR01217">
    <property type="entry name" value="PRICHEXTENSN"/>
</dbReference>
<dbReference type="Gene3D" id="1.10.150.390">
    <property type="match status" value="1"/>
</dbReference>
<dbReference type="Pfam" id="PF04998">
    <property type="entry name" value="RNA_pol_Rpb1_5"/>
    <property type="match status" value="1"/>
</dbReference>
<dbReference type="FunFam" id="4.10.860.120:FF:000005">
    <property type="entry name" value="DNA-directed RNA polymerase subunit"/>
    <property type="match status" value="1"/>
</dbReference>
<gene>
    <name evidence="29" type="ORF">OUZ56_016099</name>
</gene>
<keyword evidence="7 25" id="KW-0240">DNA-directed RNA polymerase</keyword>
<dbReference type="Pfam" id="PF05001">
    <property type="entry name" value="RNA_pol_Rpb1_R"/>
    <property type="match status" value="16"/>
</dbReference>
<keyword evidence="17" id="KW-0862">Zinc</keyword>
<evidence type="ECO:0000256" key="16">
    <source>
        <dbReference type="ARBA" id="ARBA00022801"/>
    </source>
</evidence>
<evidence type="ECO:0000256" key="19">
    <source>
        <dbReference type="ARBA" id="ARBA00022843"/>
    </source>
</evidence>
<feature type="compositionally biased region" description="Basic and acidic residues" evidence="26">
    <location>
        <begin position="1881"/>
        <end position="1895"/>
    </location>
</feature>
<keyword evidence="23" id="KW-0539">Nucleus</keyword>
<dbReference type="GO" id="GO:0003677">
    <property type="term" value="F:DNA binding"/>
    <property type="evidence" value="ECO:0007669"/>
    <property type="project" value="UniProtKB-KW"/>
</dbReference>
<feature type="region of interest" description="Disordered" evidence="26">
    <location>
        <begin position="1534"/>
        <end position="1895"/>
    </location>
</feature>
<evidence type="ECO:0000256" key="4">
    <source>
        <dbReference type="ARBA" id="ARBA00004496"/>
    </source>
</evidence>
<dbReference type="Pfam" id="PF04990">
    <property type="entry name" value="RNA_pol_Rpb1_7"/>
    <property type="match status" value="1"/>
</dbReference>
<dbReference type="InterPro" id="IPR038120">
    <property type="entry name" value="Rpb1_funnel_sf"/>
</dbReference>
<dbReference type="KEGG" id="dmk:116926715"/>
<dbReference type="EMBL" id="GDIQ01047842">
    <property type="protein sequence ID" value="JAN46895.1"/>
    <property type="molecule type" value="Transcribed_RNA"/>
</dbReference>
<evidence type="ECO:0000256" key="13">
    <source>
        <dbReference type="ARBA" id="ARBA00022695"/>
    </source>
</evidence>
<dbReference type="Gene3D" id="6.10.250.2940">
    <property type="match status" value="1"/>
</dbReference>
<keyword evidence="11" id="KW-0597">Phosphoprotein</keyword>
<organism evidence="28">
    <name type="scientific">Daphnia magna</name>
    <dbReference type="NCBI Taxonomy" id="35525"/>
    <lineage>
        <taxon>Eukaryota</taxon>
        <taxon>Metazoa</taxon>
        <taxon>Ecdysozoa</taxon>
        <taxon>Arthropoda</taxon>
        <taxon>Crustacea</taxon>
        <taxon>Branchiopoda</taxon>
        <taxon>Diplostraca</taxon>
        <taxon>Cladocera</taxon>
        <taxon>Anomopoda</taxon>
        <taxon>Daphniidae</taxon>
        <taxon>Daphnia</taxon>
    </lineage>
</organism>
<feature type="domain" description="RNA polymerase N-terminal" evidence="27">
    <location>
        <begin position="240"/>
        <end position="543"/>
    </location>
</feature>
<dbReference type="InterPro" id="IPR007073">
    <property type="entry name" value="RNA_pol_Rpb1_7"/>
</dbReference>
<reference evidence="29 30" key="2">
    <citation type="journal article" date="2023" name="Nucleic Acids Res.">
        <title>The hologenome of Daphnia magna reveals possible DNA methylation and microbiome-mediated evolution of the host genome.</title>
        <authorList>
            <person name="Chaturvedi A."/>
            <person name="Li X."/>
            <person name="Dhandapani V."/>
            <person name="Marshall H."/>
            <person name="Kissane S."/>
            <person name="Cuenca-Cambronero M."/>
            <person name="Asole G."/>
            <person name="Calvet F."/>
            <person name="Ruiz-Romero M."/>
            <person name="Marangio P."/>
            <person name="Guigo R."/>
            <person name="Rago D."/>
            <person name="Mirbahai L."/>
            <person name="Eastwood N."/>
            <person name="Colbourne J.K."/>
            <person name="Zhou J."/>
            <person name="Mallon E."/>
            <person name="Orsini L."/>
        </authorList>
    </citation>
    <scope>NUCLEOTIDE SEQUENCE [LARGE SCALE GENOMIC DNA]</scope>
    <source>
        <strain evidence="29">LRV0_1</strain>
    </source>
</reference>
<dbReference type="FunFam" id="4.10.860.120:FF:000002">
    <property type="entry name" value="DNA-directed RNA polymerase subunit"/>
    <property type="match status" value="1"/>
</dbReference>
<dbReference type="Gene3D" id="1.10.132.30">
    <property type="match status" value="1"/>
</dbReference>
<keyword evidence="12 25" id="KW-0808">Transferase</keyword>
<evidence type="ECO:0000313" key="29">
    <source>
        <dbReference type="EMBL" id="KAK4027081.1"/>
    </source>
</evidence>